<protein>
    <recommendedName>
        <fullName evidence="1">PilZ domain-containing protein</fullName>
    </recommendedName>
</protein>
<dbReference type="Pfam" id="PF07238">
    <property type="entry name" value="PilZ"/>
    <property type="match status" value="1"/>
</dbReference>
<gene>
    <name evidence="2" type="ORF">CA163_41030</name>
</gene>
<feature type="non-terminal residue" evidence="2">
    <location>
        <position position="1"/>
    </location>
</feature>
<organism evidence="2 3">
    <name type="scientific">Vibrio parahaemolyticus</name>
    <dbReference type="NCBI Taxonomy" id="670"/>
    <lineage>
        <taxon>Bacteria</taxon>
        <taxon>Pseudomonadati</taxon>
        <taxon>Pseudomonadota</taxon>
        <taxon>Gammaproteobacteria</taxon>
        <taxon>Vibrionales</taxon>
        <taxon>Vibrionaceae</taxon>
        <taxon>Vibrio</taxon>
    </lineage>
</organism>
<sequence>KGQILHGLSIDLSSSGAKFKVPSAFKYNLGEIIQVSFTEFAGKSQVAGIEKPLSYRVLAVDDCYENDA</sequence>
<dbReference type="Proteomes" id="UP000214596">
    <property type="component" value="Unassembled WGS sequence"/>
</dbReference>
<dbReference type="InterPro" id="IPR009875">
    <property type="entry name" value="PilZ_domain"/>
</dbReference>
<accession>A0A227FF46</accession>
<reference evidence="2 3" key="1">
    <citation type="journal article" date="2017" name="Appl. Environ. Microbiol.">
        <title>Parallel evolution of two clades of a major Atlantic endemic Vibrio parahaemolyticus pathogen lineage by independent acquisition of related pathogenicity islands.</title>
        <authorList>
            <person name="Xu F."/>
            <person name="Gonzalez-Escalona N."/>
            <person name="Drees K.P."/>
            <person name="Sebra R.P."/>
            <person name="Cooper V.S."/>
            <person name="Jones S.H."/>
            <person name="Whistler C.A."/>
        </authorList>
    </citation>
    <scope>NUCLEOTIDE SEQUENCE [LARGE SCALE GENOMIC DNA]</scope>
    <source>
        <strain evidence="2 3">MAVP-3</strain>
    </source>
</reference>
<evidence type="ECO:0000313" key="2">
    <source>
        <dbReference type="EMBL" id="OXD80011.1"/>
    </source>
</evidence>
<name>A0A227FF46_VIBPH</name>
<proteinExistence type="predicted"/>
<dbReference type="EMBL" id="NIXT01005918">
    <property type="protein sequence ID" value="OXD80011.1"/>
    <property type="molecule type" value="Genomic_DNA"/>
</dbReference>
<evidence type="ECO:0000313" key="3">
    <source>
        <dbReference type="Proteomes" id="UP000214596"/>
    </source>
</evidence>
<dbReference type="GO" id="GO:0035438">
    <property type="term" value="F:cyclic-di-GMP binding"/>
    <property type="evidence" value="ECO:0007669"/>
    <property type="project" value="InterPro"/>
</dbReference>
<feature type="non-terminal residue" evidence="2">
    <location>
        <position position="68"/>
    </location>
</feature>
<feature type="domain" description="PilZ" evidence="1">
    <location>
        <begin position="2"/>
        <end position="62"/>
    </location>
</feature>
<dbReference type="AlphaFoldDB" id="A0A227FF46"/>
<comment type="caution">
    <text evidence="2">The sequence shown here is derived from an EMBL/GenBank/DDBJ whole genome shotgun (WGS) entry which is preliminary data.</text>
</comment>
<evidence type="ECO:0000259" key="1">
    <source>
        <dbReference type="Pfam" id="PF07238"/>
    </source>
</evidence>